<keyword evidence="3 10" id="KW-0227">DNA damage</keyword>
<evidence type="ECO:0000256" key="7">
    <source>
        <dbReference type="ARBA" id="ARBA00022840"/>
    </source>
</evidence>
<comment type="caution">
    <text evidence="11">The sequence shown here is derived from an EMBL/GenBank/DDBJ whole genome shotgun (WGS) entry which is preliminary data.</text>
</comment>
<proteinExistence type="inferred from homology"/>
<comment type="function">
    <text evidence="10">A helicase/nuclease that prepares dsDNA breaks (DSB) for recombinational DNA repair. Binds to DSBs and unwinds DNA via a highly rapid and processive ATP-dependent bidirectional helicase activity. Unwinds dsDNA until it encounters a Chi (crossover hotspot instigator) sequence from the 3' direction. Cuts ssDNA a few nucleotides 3' to the Chi site. The properties and activities of the enzyme are changed at Chi. The Chi-altered holoenzyme produces a long 3'-ssDNA overhang and facilitates RecA-binding to the ssDNA for homologous DNA recombination and repair. Holoenzyme degrades any linearized DNA that is unable to undergo homologous recombination. In the holoenzyme this subunit recognizes the wild-type Chi sequence, and when added to isolated RecB increases its ATP-dependent helicase processivity.</text>
</comment>
<dbReference type="AlphaFoldDB" id="A0A5B2Z8T9"/>
<keyword evidence="5 10" id="KW-0347">Helicase</keyword>
<dbReference type="NCBIfam" id="TIGR01450">
    <property type="entry name" value="recC"/>
    <property type="match status" value="1"/>
</dbReference>
<evidence type="ECO:0000256" key="9">
    <source>
        <dbReference type="ARBA" id="ARBA00023204"/>
    </source>
</evidence>
<evidence type="ECO:0000313" key="11">
    <source>
        <dbReference type="EMBL" id="KAA2284317.1"/>
    </source>
</evidence>
<dbReference type="SUPFAM" id="SSF52540">
    <property type="entry name" value="P-loop containing nucleoside triphosphate hydrolases"/>
    <property type="match status" value="2"/>
</dbReference>
<comment type="subunit">
    <text evidence="10">Heterotrimer of RecB, RecC and RecD. All subunits contribute to DNA-binding.</text>
</comment>
<dbReference type="InterPro" id="IPR013986">
    <property type="entry name" value="DExx_box_DNA_helicase_dom_sf"/>
</dbReference>
<reference evidence="11 12" key="2">
    <citation type="submission" date="2019-09" db="EMBL/GenBank/DDBJ databases">
        <authorList>
            <person name="Mazur A."/>
        </authorList>
    </citation>
    <scope>NUCLEOTIDE SEQUENCE [LARGE SCALE GENOMIC DNA]</scope>
    <source>
        <strain evidence="11 12">3729k</strain>
    </source>
</reference>
<gene>
    <name evidence="10 11" type="primary">recC</name>
    <name evidence="11" type="ORF">F0415_09620</name>
</gene>
<keyword evidence="4 10" id="KW-0378">Hydrolase</keyword>
<sequence length="1139" mass="126614">MSGDWKQRASEGITVFRASRLEALLQPLDFLLGEQRPDGLLTPQTVIAAHPGMRQWLSGALAKHRGGEGIVANIDILLPSTFLDRLAVEVLGQEATSPAAWRRPQLRWRLFELLATPPDPSLRERLAGPDGERRRFQLADRLARIHTQYMAYRPDWLAEWAKGRVAFREAGFHPALWQALSRQIHEPHRGERLAELARRLRGDDVRLAASDPLHVFGLSHLAPAELAVLRALAAHRPVVFYLPDPCREYWGGLVSDRARLRALAEAPFGAEAETVFLGQHHPLLAAWGRLGQHFMLQMQSLDAQIDLRHFRDERDHDEPPKNLLERLQESIRRLDPALLAEDPRPPEQRRGDASLRVHRCHSRLRELEALRDALLRARRDDPTIEPQDMVVMAPKIADYLPLLPAVFGAPGDPEAPLPYHLADVPVARARPLFKAFRQLLALPGSRTTAAELMDFVAQPDVARRLGLDEDGLALLENALAQARAAWGLDPATRAAQGVPDTPEHTLAWAMDRLLASHVHGEQAPEAVLQVGTDRIAPVPGIGNVGAVLGALDHLLQQLAQLRADATAPRKASAWAQRLEAVLEALFQPDPEDPSSREAMDELRGLLRRLASEPGEAGLDPEIGFPVVRQCLEEAMAAVPERQRFLAGGVTVCGMVPQRAIPFRVVAVLGLNEGEYPRRDSDAGLDPIGRPGLRRLGDRDVRSDDRYLFLETVMSARDRLHLSHVAFDAKDGSARNPAAPLAELMAALPRSDWQDPLQPEAEASPAWQVTHPLQPFDEACFGDDPALRSFSREFAAMVGGEADRPTLLTPALPPPPDGTSVIELDRLMRWARDPAKLVLADGLRARLDGLGERRLEVDEPLEARLDFLDRQAQQLCERALSDPGFSLDEPPPEHLRLAGVLPAGALGAKTWQKEQELAQRLVDVARGREDATELFTPTLAPQVQPAITRQVGRHTLLGELANVRGRDDWLFVFAGFAHKEKEDGLGFRDRLPLYLAWALCRLAPENLKRRVRVVALTTRPGAPGSWQRALADWDDAFLAADAGEQARMRTVLETKLAFLLDAATMPPSQPWPWFPRTSWALANDPDKAVDAWKRERSWAPSYAQLLGRGIDLDADDRWRSLLGEAAQLMWQAMQPWEQPA</sequence>
<dbReference type="HAMAP" id="MF_01486">
    <property type="entry name" value="RecC"/>
    <property type="match status" value="1"/>
</dbReference>
<comment type="miscellaneous">
    <text evidence="10">In the RecBCD complex, RecB has a slow 3'-5' helicase, an exonuclease activity and loads RecA onto ssDNA, RecD has a fast 5'-3' helicase activity, while RecC stimulates the ATPase and processivity of the RecB helicase and contributes to recognition of the Chi site.</text>
</comment>
<accession>A0A5B2Z8T9</accession>
<keyword evidence="7 10" id="KW-0067">ATP-binding</keyword>
<keyword evidence="2 10" id="KW-0547">Nucleotide-binding</keyword>
<dbReference type="Gene3D" id="3.40.50.10930">
    <property type="match status" value="1"/>
</dbReference>
<name>A0A5B2Z8T9_9GAMM</name>
<evidence type="ECO:0000256" key="1">
    <source>
        <dbReference type="ARBA" id="ARBA00022722"/>
    </source>
</evidence>
<dbReference type="GO" id="GO:0003678">
    <property type="term" value="F:DNA helicase activity"/>
    <property type="evidence" value="ECO:0007669"/>
    <property type="project" value="UniProtKB-UniRule"/>
</dbReference>
<dbReference type="GO" id="GO:0005524">
    <property type="term" value="F:ATP binding"/>
    <property type="evidence" value="ECO:0007669"/>
    <property type="project" value="UniProtKB-UniRule"/>
</dbReference>
<dbReference type="Pfam" id="PF04257">
    <property type="entry name" value="Exonuc_V_gamma"/>
    <property type="match status" value="1"/>
</dbReference>
<dbReference type="RefSeq" id="WP_149861008.1">
    <property type="nucleotide sequence ID" value="NZ_VUOD01000007.1"/>
</dbReference>
<evidence type="ECO:0000313" key="12">
    <source>
        <dbReference type="Proteomes" id="UP000322165"/>
    </source>
</evidence>
<dbReference type="Gene3D" id="3.40.50.300">
    <property type="entry name" value="P-loop containing nucleotide triphosphate hydrolases"/>
    <property type="match status" value="2"/>
</dbReference>
<keyword evidence="1 10" id="KW-0540">Nuclease</keyword>
<evidence type="ECO:0000256" key="4">
    <source>
        <dbReference type="ARBA" id="ARBA00022801"/>
    </source>
</evidence>
<protein>
    <recommendedName>
        <fullName evidence="10">RecBCD enzyme subunit RecC</fullName>
    </recommendedName>
    <alternativeName>
        <fullName evidence="10">Exonuclease V subunit RecC</fullName>
        <shortName evidence="10">ExoV subunit RecC</shortName>
    </alternativeName>
    <alternativeName>
        <fullName evidence="10">Helicase/nuclease RecBCD subunit RecC</fullName>
    </alternativeName>
</protein>
<evidence type="ECO:0000256" key="8">
    <source>
        <dbReference type="ARBA" id="ARBA00023125"/>
    </source>
</evidence>
<reference evidence="11 12" key="1">
    <citation type="submission" date="2019-09" db="EMBL/GenBank/DDBJ databases">
        <title>Arenimonas chukotkensis sp. nov., a bacterium isolated from Chukotka hot spring, Arctic region, Russia.</title>
        <authorList>
            <person name="Zayulina K.S."/>
            <person name="Prokofeva M.I."/>
            <person name="Elcheninov A.G."/>
            <person name="Novikov A."/>
            <person name="Kochetkova T.V."/>
            <person name="Kublanov I.V."/>
        </authorList>
    </citation>
    <scope>NUCLEOTIDE SEQUENCE [LARGE SCALE GENOMIC DNA]</scope>
    <source>
        <strain evidence="11 12">3729k</strain>
    </source>
</reference>
<organism evidence="11 12">
    <name type="scientific">Arenimonas fontis</name>
    <dbReference type="NCBI Taxonomy" id="2608255"/>
    <lineage>
        <taxon>Bacteria</taxon>
        <taxon>Pseudomonadati</taxon>
        <taxon>Pseudomonadota</taxon>
        <taxon>Gammaproteobacteria</taxon>
        <taxon>Lysobacterales</taxon>
        <taxon>Lysobacteraceae</taxon>
        <taxon>Arenimonas</taxon>
    </lineage>
</organism>
<dbReference type="GO" id="GO:0009338">
    <property type="term" value="C:exodeoxyribonuclease V complex"/>
    <property type="evidence" value="ECO:0007669"/>
    <property type="project" value="InterPro"/>
</dbReference>
<dbReference type="InterPro" id="IPR006697">
    <property type="entry name" value="RecC"/>
</dbReference>
<dbReference type="InterPro" id="IPR011335">
    <property type="entry name" value="Restrct_endonuc-II-like"/>
</dbReference>
<evidence type="ECO:0000256" key="6">
    <source>
        <dbReference type="ARBA" id="ARBA00022839"/>
    </source>
</evidence>
<evidence type="ECO:0000256" key="5">
    <source>
        <dbReference type="ARBA" id="ARBA00022806"/>
    </source>
</evidence>
<keyword evidence="12" id="KW-1185">Reference proteome</keyword>
<evidence type="ECO:0000256" key="10">
    <source>
        <dbReference type="HAMAP-Rule" id="MF_01486"/>
    </source>
</evidence>
<dbReference type="GO" id="GO:0003677">
    <property type="term" value="F:DNA binding"/>
    <property type="evidence" value="ECO:0007669"/>
    <property type="project" value="UniProtKB-UniRule"/>
</dbReference>
<dbReference type="GO" id="GO:0000724">
    <property type="term" value="P:double-strand break repair via homologous recombination"/>
    <property type="evidence" value="ECO:0007669"/>
    <property type="project" value="UniProtKB-UniRule"/>
</dbReference>
<dbReference type="PANTHER" id="PTHR30591:SF1">
    <property type="entry name" value="RECBCD ENZYME SUBUNIT RECC"/>
    <property type="match status" value="1"/>
</dbReference>
<keyword evidence="6 10" id="KW-0269">Exonuclease</keyword>
<comment type="similarity">
    <text evidence="10">Belongs to the RecC family.</text>
</comment>
<dbReference type="SUPFAM" id="SSF52980">
    <property type="entry name" value="Restriction endonuclease-like"/>
    <property type="match status" value="1"/>
</dbReference>
<evidence type="ECO:0000256" key="2">
    <source>
        <dbReference type="ARBA" id="ARBA00022741"/>
    </source>
</evidence>
<dbReference type="GO" id="GO:0008854">
    <property type="term" value="F:exodeoxyribonuclease V activity"/>
    <property type="evidence" value="ECO:0007669"/>
    <property type="project" value="InterPro"/>
</dbReference>
<dbReference type="PIRSF" id="PIRSF000980">
    <property type="entry name" value="RecC"/>
    <property type="match status" value="1"/>
</dbReference>
<keyword evidence="9 10" id="KW-0234">DNA repair</keyword>
<evidence type="ECO:0000256" key="3">
    <source>
        <dbReference type="ARBA" id="ARBA00022763"/>
    </source>
</evidence>
<dbReference type="PANTHER" id="PTHR30591">
    <property type="entry name" value="RECBCD ENZYME SUBUNIT RECC"/>
    <property type="match status" value="1"/>
</dbReference>
<dbReference type="EMBL" id="VUOD01000007">
    <property type="protein sequence ID" value="KAA2284317.1"/>
    <property type="molecule type" value="Genomic_DNA"/>
</dbReference>
<dbReference type="Proteomes" id="UP000322165">
    <property type="component" value="Unassembled WGS sequence"/>
</dbReference>
<keyword evidence="8 10" id="KW-0238">DNA-binding</keyword>
<dbReference type="InterPro" id="IPR027417">
    <property type="entry name" value="P-loop_NTPase"/>
</dbReference>
<dbReference type="Gene3D" id="1.10.10.160">
    <property type="match status" value="1"/>
</dbReference>